<name>A0A4Y2W7B2_ARAVE</name>
<evidence type="ECO:0000313" key="2">
    <source>
        <dbReference type="Proteomes" id="UP000499080"/>
    </source>
</evidence>
<accession>A0A4Y2W7B2</accession>
<reference evidence="1 2" key="1">
    <citation type="journal article" date="2019" name="Sci. Rep.">
        <title>Orb-weaving spider Araneus ventricosus genome elucidates the spidroin gene catalogue.</title>
        <authorList>
            <person name="Kono N."/>
            <person name="Nakamura H."/>
            <person name="Ohtoshi R."/>
            <person name="Moran D.A.P."/>
            <person name="Shinohara A."/>
            <person name="Yoshida Y."/>
            <person name="Fujiwara M."/>
            <person name="Mori M."/>
            <person name="Tomita M."/>
            <person name="Arakawa K."/>
        </authorList>
    </citation>
    <scope>NUCLEOTIDE SEQUENCE [LARGE SCALE GENOMIC DNA]</scope>
</reference>
<organism evidence="1 2">
    <name type="scientific">Araneus ventricosus</name>
    <name type="common">Orbweaver spider</name>
    <name type="synonym">Epeira ventricosa</name>
    <dbReference type="NCBI Taxonomy" id="182803"/>
    <lineage>
        <taxon>Eukaryota</taxon>
        <taxon>Metazoa</taxon>
        <taxon>Ecdysozoa</taxon>
        <taxon>Arthropoda</taxon>
        <taxon>Chelicerata</taxon>
        <taxon>Arachnida</taxon>
        <taxon>Araneae</taxon>
        <taxon>Araneomorphae</taxon>
        <taxon>Entelegynae</taxon>
        <taxon>Araneoidea</taxon>
        <taxon>Araneidae</taxon>
        <taxon>Araneus</taxon>
    </lineage>
</organism>
<protein>
    <submittedName>
        <fullName evidence="1">Uncharacterized protein</fullName>
    </submittedName>
</protein>
<sequence>MGRGAFPDDICCIPVCMGRGVTLDGMALHLCSAMGRYFPDGMALHSCLYGSGRCFPTWRCIPACMGRGVFPDEWRCIPVCMGRGALSPLMAWRCIRLWLVVGRYFLMHGALHPVCMGRGVIP</sequence>
<dbReference type="AlphaFoldDB" id="A0A4Y2W7B2"/>
<dbReference type="EMBL" id="BGPR01055857">
    <property type="protein sequence ID" value="GBO32408.1"/>
    <property type="molecule type" value="Genomic_DNA"/>
</dbReference>
<gene>
    <name evidence="1" type="ORF">AVEN_48660_1</name>
</gene>
<keyword evidence="2" id="KW-1185">Reference proteome</keyword>
<proteinExistence type="predicted"/>
<dbReference type="Proteomes" id="UP000499080">
    <property type="component" value="Unassembled WGS sequence"/>
</dbReference>
<evidence type="ECO:0000313" key="1">
    <source>
        <dbReference type="EMBL" id="GBO32408.1"/>
    </source>
</evidence>
<comment type="caution">
    <text evidence="1">The sequence shown here is derived from an EMBL/GenBank/DDBJ whole genome shotgun (WGS) entry which is preliminary data.</text>
</comment>